<dbReference type="GO" id="GO:0003700">
    <property type="term" value="F:DNA-binding transcription factor activity"/>
    <property type="evidence" value="ECO:0007669"/>
    <property type="project" value="TreeGrafter"/>
</dbReference>
<evidence type="ECO:0000313" key="7">
    <source>
        <dbReference type="EMBL" id="TYC53578.1"/>
    </source>
</evidence>
<dbReference type="AlphaFoldDB" id="A0A6C2CI72"/>
<dbReference type="PRINTS" id="PR00455">
    <property type="entry name" value="HTHTETR"/>
</dbReference>
<dbReference type="InterPro" id="IPR023772">
    <property type="entry name" value="DNA-bd_HTH_TetR-type_CS"/>
</dbReference>
<feature type="DNA-binding region" description="H-T-H motif" evidence="5">
    <location>
        <begin position="33"/>
        <end position="52"/>
    </location>
</feature>
<dbReference type="PROSITE" id="PS50977">
    <property type="entry name" value="HTH_TETR_2"/>
    <property type="match status" value="1"/>
</dbReference>
<name>A0A6C2CI72_9RHOO</name>
<evidence type="ECO:0000256" key="1">
    <source>
        <dbReference type="ARBA" id="ARBA00022491"/>
    </source>
</evidence>
<dbReference type="OrthoDB" id="5816932at2"/>
<feature type="domain" description="HTH tetR-type" evidence="6">
    <location>
        <begin position="10"/>
        <end position="70"/>
    </location>
</feature>
<evidence type="ECO:0000256" key="2">
    <source>
        <dbReference type="ARBA" id="ARBA00023015"/>
    </source>
</evidence>
<dbReference type="SUPFAM" id="SSF46689">
    <property type="entry name" value="Homeodomain-like"/>
    <property type="match status" value="1"/>
</dbReference>
<keyword evidence="4" id="KW-0804">Transcription</keyword>
<keyword evidence="1" id="KW-0678">Repressor</keyword>
<dbReference type="RefSeq" id="WP_148581060.1">
    <property type="nucleotide sequence ID" value="NZ_JAVEUW010000047.1"/>
</dbReference>
<dbReference type="Proteomes" id="UP000389128">
    <property type="component" value="Unassembled WGS sequence"/>
</dbReference>
<organism evidence="7 8">
    <name type="scientific">Zoogloea oleivorans</name>
    <dbReference type="NCBI Taxonomy" id="1552750"/>
    <lineage>
        <taxon>Bacteria</taxon>
        <taxon>Pseudomonadati</taxon>
        <taxon>Pseudomonadota</taxon>
        <taxon>Betaproteobacteria</taxon>
        <taxon>Rhodocyclales</taxon>
        <taxon>Zoogloeaceae</taxon>
        <taxon>Zoogloea</taxon>
    </lineage>
</organism>
<evidence type="ECO:0000256" key="3">
    <source>
        <dbReference type="ARBA" id="ARBA00023125"/>
    </source>
</evidence>
<dbReference type="PANTHER" id="PTHR30055:SF240">
    <property type="entry name" value="HTH-TYPE TRANSCRIPTIONAL REGULATOR ACRR"/>
    <property type="match status" value="1"/>
</dbReference>
<dbReference type="InterPro" id="IPR050109">
    <property type="entry name" value="HTH-type_TetR-like_transc_reg"/>
</dbReference>
<accession>A0A6C2CI72</accession>
<evidence type="ECO:0000256" key="4">
    <source>
        <dbReference type="ARBA" id="ARBA00023163"/>
    </source>
</evidence>
<dbReference type="PANTHER" id="PTHR30055">
    <property type="entry name" value="HTH-TYPE TRANSCRIPTIONAL REGULATOR RUTR"/>
    <property type="match status" value="1"/>
</dbReference>
<dbReference type="EMBL" id="SDKK01000026">
    <property type="protein sequence ID" value="TYC53578.1"/>
    <property type="molecule type" value="Genomic_DNA"/>
</dbReference>
<sequence length="201" mass="22607">MVRKTKEDAEITRRHLIDAARRVFLECGVSRSTLEKVASVAGVTRGAVYWHFKNKTELFFAMREQAILPFVDRVVFDAEDEDPLAGIEAALREIIQILVDQPATRETFEIISFKCEYVDEFAAMMQCTAGQLDFLRQLGEAYARAGQRGVLRAGLVPEALAYDTFLFAGGLIKHWLSSAPDEHFRGGVDAMIRTHVALRRA</sequence>
<proteinExistence type="predicted"/>
<evidence type="ECO:0000259" key="6">
    <source>
        <dbReference type="PROSITE" id="PS50977"/>
    </source>
</evidence>
<comment type="caution">
    <text evidence="7">The sequence shown here is derived from an EMBL/GenBank/DDBJ whole genome shotgun (WGS) entry which is preliminary data.</text>
</comment>
<protein>
    <submittedName>
        <fullName evidence="7">TetR family transcriptional regulator</fullName>
    </submittedName>
</protein>
<keyword evidence="2" id="KW-0805">Transcription regulation</keyword>
<keyword evidence="3 5" id="KW-0238">DNA-binding</keyword>
<dbReference type="GO" id="GO:0000976">
    <property type="term" value="F:transcription cis-regulatory region binding"/>
    <property type="evidence" value="ECO:0007669"/>
    <property type="project" value="TreeGrafter"/>
</dbReference>
<reference evidence="7 8" key="1">
    <citation type="submission" date="2019-01" db="EMBL/GenBank/DDBJ databases">
        <title>Zoogloea oleivorans genome sequencing and assembly.</title>
        <authorList>
            <person name="Tancsics A."/>
            <person name="Farkas M."/>
            <person name="Kriszt B."/>
            <person name="Maroti G."/>
            <person name="Horvath B."/>
        </authorList>
    </citation>
    <scope>NUCLEOTIDE SEQUENCE [LARGE SCALE GENOMIC DNA]</scope>
    <source>
        <strain evidence="7 8">Buc</strain>
    </source>
</reference>
<dbReference type="InterPro" id="IPR009057">
    <property type="entry name" value="Homeodomain-like_sf"/>
</dbReference>
<dbReference type="InterPro" id="IPR001647">
    <property type="entry name" value="HTH_TetR"/>
</dbReference>
<dbReference type="Pfam" id="PF00440">
    <property type="entry name" value="TetR_N"/>
    <property type="match status" value="1"/>
</dbReference>
<dbReference type="InterPro" id="IPR036271">
    <property type="entry name" value="Tet_transcr_reg_TetR-rel_C_sf"/>
</dbReference>
<evidence type="ECO:0000256" key="5">
    <source>
        <dbReference type="PROSITE-ProRule" id="PRU00335"/>
    </source>
</evidence>
<dbReference type="Gene3D" id="1.10.357.10">
    <property type="entry name" value="Tetracycline Repressor, domain 2"/>
    <property type="match status" value="1"/>
</dbReference>
<dbReference type="PROSITE" id="PS01081">
    <property type="entry name" value="HTH_TETR_1"/>
    <property type="match status" value="1"/>
</dbReference>
<gene>
    <name evidence="7" type="ORF">ETQ85_21175</name>
</gene>
<keyword evidence="8" id="KW-1185">Reference proteome</keyword>
<dbReference type="SUPFAM" id="SSF48498">
    <property type="entry name" value="Tetracyclin repressor-like, C-terminal domain"/>
    <property type="match status" value="1"/>
</dbReference>
<evidence type="ECO:0000313" key="8">
    <source>
        <dbReference type="Proteomes" id="UP000389128"/>
    </source>
</evidence>